<dbReference type="PANTHER" id="PTHR11740:SF0">
    <property type="entry name" value="CASEIN KINASE II SUBUNIT BETA"/>
    <property type="match status" value="1"/>
</dbReference>
<evidence type="ECO:0000313" key="5">
    <source>
        <dbReference type="Proteomes" id="UP000008312"/>
    </source>
</evidence>
<sequence length="234" mass="27029">MHSISSYSSYSYSDVDSEELSWISHFCNKDENCYMCEVDEEWIRDSFNLYGLDNECPHYKQALNRILDSDMSSSDSSSEEEVNANEIEEAAIFLYGLIHARYILTLDGLEEMMEKYVNCHFGCCSRVYCNNQNLLPVGLSDKPNVDSVKLFCPCCKEVYNPPSLFADIDGAFFGTTFPHMFLLQYPNFLSSPSQKYQPTIFGFQIHESSPYYVRPEKKKKKDSKKDRDPTIRSV</sequence>
<dbReference type="Gene3D" id="2.20.25.20">
    <property type="match status" value="1"/>
</dbReference>
<gene>
    <name evidence="4" type="ORF">GSBLH_T00000070001</name>
</gene>
<dbReference type="OrthoDB" id="3971593at2759"/>
<dbReference type="PANTHER" id="PTHR11740">
    <property type="entry name" value="CASEIN KINASE II SUBUNIT BETA"/>
    <property type="match status" value="1"/>
</dbReference>
<dbReference type="FunCoup" id="D8LUX9">
    <property type="interactions" value="373"/>
</dbReference>
<dbReference type="InterPro" id="IPR000704">
    <property type="entry name" value="Casein_kinase_II_reg-sub"/>
</dbReference>
<dbReference type="OMA" id="QYLLMTY"/>
<dbReference type="Gene3D" id="1.10.1820.10">
    <property type="entry name" value="protein kinase ck2 holoenzyme, chain C, domain 1"/>
    <property type="match status" value="1"/>
</dbReference>
<feature type="compositionally biased region" description="Basic and acidic residues" evidence="3">
    <location>
        <begin position="223"/>
        <end position="234"/>
    </location>
</feature>
<evidence type="ECO:0000256" key="3">
    <source>
        <dbReference type="SAM" id="MobiDB-lite"/>
    </source>
</evidence>
<feature type="region of interest" description="Disordered" evidence="3">
    <location>
        <begin position="212"/>
        <end position="234"/>
    </location>
</feature>
<dbReference type="FunFam" id="1.10.1820.10:FF:000006">
    <property type="entry name" value="Casein kinase II subunit beta"/>
    <property type="match status" value="1"/>
</dbReference>
<dbReference type="EMBL" id="FN668638">
    <property type="protein sequence ID" value="CBK19618.2"/>
    <property type="molecule type" value="Genomic_DNA"/>
</dbReference>
<dbReference type="InterPro" id="IPR016149">
    <property type="entry name" value="Casein_kin_II_reg-sub_N"/>
</dbReference>
<dbReference type="GO" id="GO:0019887">
    <property type="term" value="F:protein kinase regulator activity"/>
    <property type="evidence" value="ECO:0007669"/>
    <property type="project" value="InterPro"/>
</dbReference>
<dbReference type="PRINTS" id="PR00472">
    <property type="entry name" value="CASNKINASEII"/>
</dbReference>
<organism evidence="4">
    <name type="scientific">Blastocystis hominis</name>
    <dbReference type="NCBI Taxonomy" id="12968"/>
    <lineage>
        <taxon>Eukaryota</taxon>
        <taxon>Sar</taxon>
        <taxon>Stramenopiles</taxon>
        <taxon>Bigyra</taxon>
        <taxon>Opalozoa</taxon>
        <taxon>Opalinata</taxon>
        <taxon>Blastocystidae</taxon>
        <taxon>Blastocystis</taxon>
    </lineage>
</organism>
<accession>D8LUX9</accession>
<dbReference type="FunFam" id="2.20.25.20:FF:000001">
    <property type="entry name" value="Casein kinase II subunit beta"/>
    <property type="match status" value="1"/>
</dbReference>
<dbReference type="SUPFAM" id="SSF57798">
    <property type="entry name" value="Casein kinase II beta subunit"/>
    <property type="match status" value="1"/>
</dbReference>
<protein>
    <recommendedName>
        <fullName evidence="2">Casein kinase II subunit beta</fullName>
        <shortName evidence="2">CK II beta</shortName>
    </recommendedName>
</protein>
<dbReference type="GeneID" id="24917392"/>
<dbReference type="SMART" id="SM01085">
    <property type="entry name" value="CK_II_beta"/>
    <property type="match status" value="1"/>
</dbReference>
<dbReference type="InParanoid" id="D8LUX9"/>
<evidence type="ECO:0000256" key="2">
    <source>
        <dbReference type="RuleBase" id="RU361268"/>
    </source>
</evidence>
<evidence type="ECO:0000313" key="4">
    <source>
        <dbReference type="EMBL" id="CBK19618.2"/>
    </source>
</evidence>
<keyword evidence="5" id="KW-1185">Reference proteome</keyword>
<proteinExistence type="inferred from homology"/>
<dbReference type="InterPro" id="IPR035991">
    <property type="entry name" value="Casein_kinase_II_beta-like"/>
</dbReference>
<comment type="similarity">
    <text evidence="1 2">Belongs to the casein kinase 2 subunit beta family.</text>
</comment>
<dbReference type="GO" id="GO:0005956">
    <property type="term" value="C:protein kinase CK2 complex"/>
    <property type="evidence" value="ECO:0007669"/>
    <property type="project" value="UniProtKB-UniRule"/>
</dbReference>
<dbReference type="AlphaFoldDB" id="D8LUX9"/>
<dbReference type="Pfam" id="PF01214">
    <property type="entry name" value="CK_II_beta"/>
    <property type="match status" value="1"/>
</dbReference>
<reference evidence="4" key="1">
    <citation type="submission" date="2010-02" db="EMBL/GenBank/DDBJ databases">
        <title>Sequencing and annotation of the Blastocystis hominis genome.</title>
        <authorList>
            <person name="Wincker P."/>
        </authorList>
    </citation>
    <scope>NUCLEOTIDE SEQUENCE</scope>
    <source>
        <strain evidence="4">Singapore isolate B</strain>
    </source>
</reference>
<evidence type="ECO:0000256" key="1">
    <source>
        <dbReference type="ARBA" id="ARBA00006941"/>
    </source>
</evidence>
<dbReference type="GO" id="GO:0005737">
    <property type="term" value="C:cytoplasm"/>
    <property type="evidence" value="ECO:0007669"/>
    <property type="project" value="TreeGrafter"/>
</dbReference>
<dbReference type="RefSeq" id="XP_012893666.1">
    <property type="nucleotide sequence ID" value="XM_013038212.1"/>
</dbReference>
<comment type="subunit">
    <text evidence="2">Tetramer of two alpha and two beta subunits.</text>
</comment>
<name>D8LUX9_BLAHO</name>
<dbReference type="Proteomes" id="UP000008312">
    <property type="component" value="Unassembled WGS sequence"/>
</dbReference>